<dbReference type="Gene3D" id="1.10.10.10">
    <property type="entry name" value="Winged helix-like DNA-binding domain superfamily/Winged helix DNA-binding domain"/>
    <property type="match status" value="2"/>
</dbReference>
<evidence type="ECO:0000256" key="2">
    <source>
        <dbReference type="ARBA" id="ARBA00009695"/>
    </source>
</evidence>
<dbReference type="Pfam" id="PF21982">
    <property type="entry name" value="RecX_HTH1"/>
    <property type="match status" value="1"/>
</dbReference>
<dbReference type="Proteomes" id="UP000294886">
    <property type="component" value="Unassembled WGS sequence"/>
</dbReference>
<dbReference type="OMA" id="RGRYNIF"/>
<dbReference type="SMR" id="A0A101E7E1"/>
<reference evidence="9 11" key="2">
    <citation type="submission" date="2019-03" db="EMBL/GenBank/DDBJ databases">
        <title>Genomic Encyclopedia of Type Strains, Phase IV (KMG-IV): sequencing the most valuable type-strain genomes for metagenomic binning, comparative biology and taxonomic classification.</title>
        <authorList>
            <person name="Goeker M."/>
        </authorList>
    </citation>
    <scope>NUCLEOTIDE SEQUENCE [LARGE SCALE GENOMIC DNA]</scope>
    <source>
        <strain evidence="9 11">DSM 13054</strain>
    </source>
</reference>
<comment type="similarity">
    <text evidence="2 5">Belongs to the RecX family.</text>
</comment>
<dbReference type="InterPro" id="IPR053924">
    <property type="entry name" value="RecX_HTH_2nd"/>
</dbReference>
<keyword evidence="4 5" id="KW-0963">Cytoplasm</keyword>
<dbReference type="PANTHER" id="PTHR33602">
    <property type="entry name" value="REGULATORY PROTEIN RECX FAMILY PROTEIN"/>
    <property type="match status" value="1"/>
</dbReference>
<evidence type="ECO:0000259" key="6">
    <source>
        <dbReference type="Pfam" id="PF02631"/>
    </source>
</evidence>
<name>A0A101E7E1_9THEO</name>
<comment type="caution">
    <text evidence="8">The sequence shown here is derived from an EMBL/GenBank/DDBJ whole genome shotgun (WGS) entry which is preliminary data.</text>
</comment>
<accession>A0A101E7E1</accession>
<gene>
    <name evidence="5" type="primary">recX</name>
    <name evidence="8" type="ORF">DEA61_02735</name>
    <name evidence="9" type="ORF">EV203_12314</name>
</gene>
<evidence type="ECO:0000259" key="7">
    <source>
        <dbReference type="Pfam" id="PF21982"/>
    </source>
</evidence>
<evidence type="ECO:0000256" key="4">
    <source>
        <dbReference type="ARBA" id="ARBA00022490"/>
    </source>
</evidence>
<evidence type="ECO:0000313" key="9">
    <source>
        <dbReference type="EMBL" id="TCO60063.1"/>
    </source>
</evidence>
<protein>
    <recommendedName>
        <fullName evidence="3 5">Regulatory protein RecX</fullName>
    </recommendedName>
</protein>
<feature type="domain" description="RecX second three-helical" evidence="6">
    <location>
        <begin position="106"/>
        <end position="146"/>
    </location>
</feature>
<dbReference type="Proteomes" id="UP000264445">
    <property type="component" value="Unassembled WGS sequence"/>
</dbReference>
<dbReference type="InterPro" id="IPR053926">
    <property type="entry name" value="RecX_HTH_1st"/>
</dbReference>
<dbReference type="InterPro" id="IPR036388">
    <property type="entry name" value="WH-like_DNA-bd_sf"/>
</dbReference>
<comment type="function">
    <text evidence="5">Modulates RecA activity.</text>
</comment>
<dbReference type="Pfam" id="PF02631">
    <property type="entry name" value="RecX_HTH2"/>
    <property type="match status" value="1"/>
</dbReference>
<dbReference type="RefSeq" id="WP_009610678.1">
    <property type="nucleotide sequence ID" value="NZ_DOLB01000049.1"/>
</dbReference>
<organism evidence="8 10">
    <name type="scientific">Caldanaerobacter subterraneus</name>
    <dbReference type="NCBI Taxonomy" id="911092"/>
    <lineage>
        <taxon>Bacteria</taxon>
        <taxon>Bacillati</taxon>
        <taxon>Bacillota</taxon>
        <taxon>Clostridia</taxon>
        <taxon>Thermoanaerobacterales</taxon>
        <taxon>Thermoanaerobacteraceae</taxon>
        <taxon>Caldanaerobacter</taxon>
    </lineage>
</organism>
<dbReference type="PANTHER" id="PTHR33602:SF1">
    <property type="entry name" value="REGULATORY PROTEIN RECX FAMILY PROTEIN"/>
    <property type="match status" value="1"/>
</dbReference>
<proteinExistence type="inferred from homology"/>
<evidence type="ECO:0000256" key="5">
    <source>
        <dbReference type="HAMAP-Rule" id="MF_01114"/>
    </source>
</evidence>
<feature type="domain" description="RecX first three-helical" evidence="7">
    <location>
        <begin position="60"/>
        <end position="98"/>
    </location>
</feature>
<comment type="subcellular location">
    <subcellularLocation>
        <location evidence="1 5">Cytoplasm</location>
    </subcellularLocation>
</comment>
<evidence type="ECO:0000313" key="11">
    <source>
        <dbReference type="Proteomes" id="UP000294886"/>
    </source>
</evidence>
<sequence>MLITRIIKREKSSKYDVFIDGEYAFTCDAETFFMLGIEEGKEITSEQYKYYVNYIEAKEAKNHAFRLLSRKMLTEKQLADKLKLKGFSEEAIGEAVSKAKEYDYVNDENYAKFFVEEKMQSLYSRRRIYYELLKRGVEKEIIEKVLESIYPHEKEVEVIRQIVEKKKNSHREIQKLKKYLYTNGFEIENIEKALNLT</sequence>
<dbReference type="AlphaFoldDB" id="A0A101E7E1"/>
<dbReference type="HAMAP" id="MF_01114">
    <property type="entry name" value="RecX"/>
    <property type="match status" value="1"/>
</dbReference>
<dbReference type="GO" id="GO:0006282">
    <property type="term" value="P:regulation of DNA repair"/>
    <property type="evidence" value="ECO:0007669"/>
    <property type="project" value="UniProtKB-UniRule"/>
</dbReference>
<dbReference type="EMBL" id="SLWU01000023">
    <property type="protein sequence ID" value="TCO60063.1"/>
    <property type="molecule type" value="Genomic_DNA"/>
</dbReference>
<dbReference type="GO" id="GO:0005737">
    <property type="term" value="C:cytoplasm"/>
    <property type="evidence" value="ECO:0007669"/>
    <property type="project" value="UniProtKB-SubCell"/>
</dbReference>
<evidence type="ECO:0000256" key="3">
    <source>
        <dbReference type="ARBA" id="ARBA00018111"/>
    </source>
</evidence>
<evidence type="ECO:0000313" key="10">
    <source>
        <dbReference type="Proteomes" id="UP000264445"/>
    </source>
</evidence>
<evidence type="ECO:0000313" key="8">
    <source>
        <dbReference type="EMBL" id="HBT48779.1"/>
    </source>
</evidence>
<evidence type="ECO:0000256" key="1">
    <source>
        <dbReference type="ARBA" id="ARBA00004496"/>
    </source>
</evidence>
<reference evidence="8 10" key="1">
    <citation type="journal article" date="2018" name="Nat. Biotechnol.">
        <title>A standardized bacterial taxonomy based on genome phylogeny substantially revises the tree of life.</title>
        <authorList>
            <person name="Parks D.H."/>
            <person name="Chuvochina M."/>
            <person name="Waite D.W."/>
            <person name="Rinke C."/>
            <person name="Skarshewski A."/>
            <person name="Chaumeil P.A."/>
            <person name="Hugenholtz P."/>
        </authorList>
    </citation>
    <scope>NUCLEOTIDE SEQUENCE [LARGE SCALE GENOMIC DNA]</scope>
    <source>
        <strain evidence="8">UBA12544</strain>
    </source>
</reference>
<dbReference type="InterPro" id="IPR003783">
    <property type="entry name" value="Regulatory_RecX"/>
</dbReference>
<dbReference type="EMBL" id="DOLB01000049">
    <property type="protein sequence ID" value="HBT48779.1"/>
    <property type="molecule type" value="Genomic_DNA"/>
</dbReference>